<feature type="transmembrane region" description="Helical" evidence="1">
    <location>
        <begin position="390"/>
        <end position="409"/>
    </location>
</feature>
<name>A0A832QDC3_9BACT</name>
<evidence type="ECO:0000313" key="2">
    <source>
        <dbReference type="EMBL" id="HHX99233.1"/>
    </source>
</evidence>
<protein>
    <submittedName>
        <fullName evidence="2">DUF1761 domain-containing protein</fullName>
    </submittedName>
</protein>
<dbReference type="Proteomes" id="UP000576550">
    <property type="component" value="Unassembled WGS sequence"/>
</dbReference>
<evidence type="ECO:0000313" key="3">
    <source>
        <dbReference type="Proteomes" id="UP000576550"/>
    </source>
</evidence>
<comment type="caution">
    <text evidence="2">The sequence shown here is derived from an EMBL/GenBank/DDBJ whole genome shotgun (WGS) entry which is preliminary data.</text>
</comment>
<dbReference type="AlphaFoldDB" id="A0A832QDC3"/>
<keyword evidence="1" id="KW-1133">Transmembrane helix</keyword>
<keyword evidence="1" id="KW-0812">Transmembrane</keyword>
<evidence type="ECO:0000256" key="1">
    <source>
        <dbReference type="SAM" id="Phobius"/>
    </source>
</evidence>
<feature type="transmembrane region" description="Helical" evidence="1">
    <location>
        <begin position="310"/>
        <end position="328"/>
    </location>
</feature>
<organism evidence="2 3">
    <name type="scientific">Candidatus Dojkabacteria bacterium</name>
    <dbReference type="NCBI Taxonomy" id="2099670"/>
    <lineage>
        <taxon>Bacteria</taxon>
        <taxon>Candidatus Dojkabacteria</taxon>
    </lineage>
</organism>
<keyword evidence="1" id="KW-0472">Membrane</keyword>
<feature type="transmembrane region" description="Helical" evidence="1">
    <location>
        <begin position="334"/>
        <end position="356"/>
    </location>
</feature>
<proteinExistence type="predicted"/>
<feature type="transmembrane region" description="Helical" evidence="1">
    <location>
        <begin position="285"/>
        <end position="303"/>
    </location>
</feature>
<dbReference type="EMBL" id="DUTP01000002">
    <property type="protein sequence ID" value="HHX99233.1"/>
    <property type="molecule type" value="Genomic_DNA"/>
</dbReference>
<accession>A0A832QDC3</accession>
<feature type="transmembrane region" description="Helical" evidence="1">
    <location>
        <begin position="363"/>
        <end position="384"/>
    </location>
</feature>
<reference evidence="2 3" key="1">
    <citation type="journal article" date="2020" name="Biotechnol. Biofuels">
        <title>New insights from the biogas microbiome by comprehensive genome-resolved metagenomics of nearly 1600 species originating from multiple anaerobic digesters.</title>
        <authorList>
            <person name="Campanaro S."/>
            <person name="Treu L."/>
            <person name="Rodriguez-R L.M."/>
            <person name="Kovalovszki A."/>
            <person name="Ziels R.M."/>
            <person name="Maus I."/>
            <person name="Zhu X."/>
            <person name="Kougias P.G."/>
            <person name="Basile A."/>
            <person name="Luo G."/>
            <person name="Schluter A."/>
            <person name="Konstantinidis K.T."/>
            <person name="Angelidaki I."/>
        </authorList>
    </citation>
    <scope>NUCLEOTIDE SEQUENCE [LARGE SCALE GENOMIC DNA]</scope>
    <source>
        <strain evidence="2">AS05jafATM_89</strain>
    </source>
</reference>
<gene>
    <name evidence="2" type="ORF">GX533_00920</name>
</gene>
<sequence>MKLKIRFKKPNWQLFLKSFLLTLLSAIFITSLLVALPLTEKISDKVTFNLNTKDSKYWSKEYNLVLDTKEKKDINKTKEILFRRLKRFGVERVAIRTEEGDEETSILKVTVNTSKEESLVQQLISTRHYYKIVTRKDEVNFEDEENPYAIIFGENYNPTDLDWDMFRNVYIPKNKLRTNDGEYRYFAVFKQKQSKDKELRTFLKENQGQIVGMQIDFFVTPFLVPEFSEEMTATPDITIPVYTETEEETKALRILYTSGKIPVEYSVQGEKSLDVNMIKLDHVKLTLSFGIAIITTYLYLLLFKHRSKKTLITSFLTTLLTITFFLSYLKLSHIPVDTFLLAVQLVLISIFILAIVENRDAELLLVIGGVVVFGIIALLGTGFLSLFAQAMIALIAFSKLAYLLTDWYLDNIKRI</sequence>